<dbReference type="GO" id="GO:0003676">
    <property type="term" value="F:nucleic acid binding"/>
    <property type="evidence" value="ECO:0007669"/>
    <property type="project" value="InterPro"/>
</dbReference>
<name>A0A8R2B9L6_ACYPI</name>
<evidence type="ECO:0000259" key="1">
    <source>
        <dbReference type="PROSITE" id="PS50879"/>
    </source>
</evidence>
<dbReference type="EnsemblMetazoa" id="XM_008189338.1">
    <property type="protein sequence ID" value="XP_008187560.1"/>
    <property type="gene ID" value="LOC103310600"/>
</dbReference>
<dbReference type="InterPro" id="IPR036397">
    <property type="entry name" value="RNaseH_sf"/>
</dbReference>
<dbReference type="PROSITE" id="PS50879">
    <property type="entry name" value="RNASE_H_1"/>
    <property type="match status" value="1"/>
</dbReference>
<dbReference type="OrthoDB" id="6621833at2759"/>
<dbReference type="Pfam" id="PF00075">
    <property type="entry name" value="RNase_H"/>
    <property type="match status" value="1"/>
</dbReference>
<dbReference type="SUPFAM" id="SSF53098">
    <property type="entry name" value="Ribonuclease H-like"/>
    <property type="match status" value="1"/>
</dbReference>
<dbReference type="GeneID" id="103310600"/>
<dbReference type="RefSeq" id="XP_008187560.1">
    <property type="nucleotide sequence ID" value="XM_008189338.1"/>
</dbReference>
<reference evidence="2" key="2">
    <citation type="submission" date="2022-06" db="UniProtKB">
        <authorList>
            <consortium name="EnsemblMetazoa"/>
        </authorList>
    </citation>
    <scope>IDENTIFICATION</scope>
</reference>
<dbReference type="Proteomes" id="UP000007819">
    <property type="component" value="Chromosome A1"/>
</dbReference>
<feature type="domain" description="RNase H type-1" evidence="1">
    <location>
        <begin position="28"/>
        <end position="152"/>
    </location>
</feature>
<dbReference type="KEGG" id="api:103310600"/>
<evidence type="ECO:0000313" key="3">
    <source>
        <dbReference type="Proteomes" id="UP000007819"/>
    </source>
</evidence>
<dbReference type="GO" id="GO:0004523">
    <property type="term" value="F:RNA-DNA hybrid ribonuclease activity"/>
    <property type="evidence" value="ECO:0007669"/>
    <property type="project" value="InterPro"/>
</dbReference>
<protein>
    <recommendedName>
        <fullName evidence="1">RNase H type-1 domain-containing protein</fullName>
    </recommendedName>
</protein>
<dbReference type="CDD" id="cd09276">
    <property type="entry name" value="Rnase_HI_RT_non_LTR"/>
    <property type="match status" value="1"/>
</dbReference>
<dbReference type="InterPro" id="IPR012337">
    <property type="entry name" value="RNaseH-like_sf"/>
</dbReference>
<sequence>MSDSFAENNKGNTAPQFFRNFFKEKTQNRDQILVFTDASKTENSIAFAIIINGSEYKFRLPTLNSIFTAEALSIQKAIHIIKEMPNNTFNILTDSLSTLLSIQNTQKNNEITNNIINLLNNTNKLITLTWIPSHTGIEGNERVDMMEKQAISNQTIEILNLLSKNDFKREAKNIISNLWRKEWHLLRDNKLREIKPTTDRWINPSNITRQQEIILTHLRIGHSWHTHKHLMDKTDPEPCITCGSNISIKHLLLECRQFNEERTKHNMPSSIAECLNNEPQNINSVPSGGFNGRLVCKCQRGTLLNCALRPI</sequence>
<dbReference type="InterPro" id="IPR002156">
    <property type="entry name" value="RNaseH_domain"/>
</dbReference>
<keyword evidence="3" id="KW-1185">Reference proteome</keyword>
<dbReference type="AlphaFoldDB" id="A0A8R2B9L6"/>
<organism evidence="2 3">
    <name type="scientific">Acyrthosiphon pisum</name>
    <name type="common">Pea aphid</name>
    <dbReference type="NCBI Taxonomy" id="7029"/>
    <lineage>
        <taxon>Eukaryota</taxon>
        <taxon>Metazoa</taxon>
        <taxon>Ecdysozoa</taxon>
        <taxon>Arthropoda</taxon>
        <taxon>Hexapoda</taxon>
        <taxon>Insecta</taxon>
        <taxon>Pterygota</taxon>
        <taxon>Neoptera</taxon>
        <taxon>Paraneoptera</taxon>
        <taxon>Hemiptera</taxon>
        <taxon>Sternorrhyncha</taxon>
        <taxon>Aphidomorpha</taxon>
        <taxon>Aphidoidea</taxon>
        <taxon>Aphididae</taxon>
        <taxon>Macrosiphini</taxon>
        <taxon>Acyrthosiphon</taxon>
    </lineage>
</organism>
<reference evidence="3" key="1">
    <citation type="submission" date="2010-06" db="EMBL/GenBank/DDBJ databases">
        <authorList>
            <person name="Jiang H."/>
            <person name="Abraham K."/>
            <person name="Ali S."/>
            <person name="Alsbrooks S.L."/>
            <person name="Anim B.N."/>
            <person name="Anosike U.S."/>
            <person name="Attaway T."/>
            <person name="Bandaranaike D.P."/>
            <person name="Battles P.K."/>
            <person name="Bell S.N."/>
            <person name="Bell A.V."/>
            <person name="Beltran B."/>
            <person name="Bickham C."/>
            <person name="Bustamante Y."/>
            <person name="Caleb T."/>
            <person name="Canada A."/>
            <person name="Cardenas V."/>
            <person name="Carter K."/>
            <person name="Chacko J."/>
            <person name="Chandrabose M.N."/>
            <person name="Chavez D."/>
            <person name="Chavez A."/>
            <person name="Chen L."/>
            <person name="Chu H.-S."/>
            <person name="Claassen K.J."/>
            <person name="Cockrell R."/>
            <person name="Collins M."/>
            <person name="Cooper J.A."/>
            <person name="Cree A."/>
            <person name="Curry S.M."/>
            <person name="Da Y."/>
            <person name="Dao M.D."/>
            <person name="Das B."/>
            <person name="Davila M.-L."/>
            <person name="Davy-Carroll L."/>
            <person name="Denson S."/>
            <person name="Dinh H."/>
            <person name="Ebong V.E."/>
            <person name="Edwards J.R."/>
            <person name="Egan A."/>
            <person name="El-Daye J."/>
            <person name="Escobedo L."/>
            <person name="Fernandez S."/>
            <person name="Fernando P.R."/>
            <person name="Flagg N."/>
            <person name="Forbes L.D."/>
            <person name="Fowler R.G."/>
            <person name="Fu Q."/>
            <person name="Gabisi R.A."/>
            <person name="Ganer J."/>
            <person name="Garbino Pronczuk A."/>
            <person name="Garcia R.M."/>
            <person name="Garner T."/>
            <person name="Garrett T.E."/>
            <person name="Gonzalez D.A."/>
            <person name="Hamid H."/>
            <person name="Hawkins E.S."/>
            <person name="Hirani K."/>
            <person name="Hogues M.E."/>
            <person name="Hollins B."/>
            <person name="Hsiao C.-H."/>
            <person name="Jabil R."/>
            <person name="James M.L."/>
            <person name="Jhangiani S.N."/>
            <person name="Johnson B."/>
            <person name="Johnson Q."/>
            <person name="Joshi V."/>
            <person name="Kalu J.B."/>
            <person name="Kam C."/>
            <person name="Kashfia A."/>
            <person name="Keebler J."/>
            <person name="Kisamo H."/>
            <person name="Kovar C.L."/>
            <person name="Lago L.A."/>
            <person name="Lai C.-Y."/>
            <person name="Laidlaw J."/>
            <person name="Lara F."/>
            <person name="Le T.-K."/>
            <person name="Lee S.L."/>
            <person name="Legall F.H."/>
            <person name="Lemon S.J."/>
            <person name="Lewis L.R."/>
            <person name="Li B."/>
            <person name="Liu Y."/>
            <person name="Liu Y.-S."/>
            <person name="Lopez J."/>
            <person name="Lozado R.J."/>
            <person name="Lu J."/>
            <person name="Madu R.C."/>
            <person name="Maheshwari M."/>
            <person name="Maheshwari R."/>
            <person name="Malloy K."/>
            <person name="Martinez E."/>
            <person name="Mathew T."/>
            <person name="Mercado I.C."/>
            <person name="Mercado C."/>
            <person name="Meyer B."/>
            <person name="Montgomery K."/>
            <person name="Morgan M.B."/>
            <person name="Munidasa M."/>
            <person name="Nazareth L.V."/>
            <person name="Nelson J."/>
            <person name="Ng B.M."/>
            <person name="Nguyen N.B."/>
            <person name="Nguyen P.Q."/>
            <person name="Nguyen T."/>
            <person name="Obregon M."/>
            <person name="Okwuonu G.O."/>
            <person name="Onwere C.G."/>
            <person name="Orozco G."/>
            <person name="Parra A."/>
            <person name="Patel S."/>
            <person name="Patil S."/>
            <person name="Perez A."/>
            <person name="Perez Y."/>
            <person name="Pham C."/>
            <person name="Primus E.L."/>
            <person name="Pu L.-L."/>
            <person name="Puazo M."/>
            <person name="Qin X."/>
            <person name="Quiroz J.B."/>
            <person name="Reese J."/>
            <person name="Richards S."/>
            <person name="Rives C.M."/>
            <person name="Robberts R."/>
            <person name="Ruiz S.J."/>
            <person name="Ruiz M.J."/>
            <person name="Santibanez J."/>
            <person name="Schneider B.W."/>
            <person name="Sisson I."/>
            <person name="Smith M."/>
            <person name="Sodergren E."/>
            <person name="Song X.-Z."/>
            <person name="Song B.B."/>
            <person name="Summersgill H."/>
            <person name="Thelus R."/>
            <person name="Thornton R.D."/>
            <person name="Trejos Z.Y."/>
            <person name="Usmani K."/>
            <person name="Vattathil S."/>
            <person name="Villasana D."/>
            <person name="Walker D.L."/>
            <person name="Wang S."/>
            <person name="Wang K."/>
            <person name="White C.S."/>
            <person name="Williams A.C."/>
            <person name="Williamson J."/>
            <person name="Wilson K."/>
            <person name="Woghiren I.O."/>
            <person name="Woodworth J.R."/>
            <person name="Worley K.C."/>
            <person name="Wright R.A."/>
            <person name="Wu W."/>
            <person name="Young L."/>
            <person name="Zhang L."/>
            <person name="Zhang J."/>
            <person name="Zhu Y."/>
            <person name="Muzny D.M."/>
            <person name="Weinstock G."/>
            <person name="Gibbs R.A."/>
        </authorList>
    </citation>
    <scope>NUCLEOTIDE SEQUENCE [LARGE SCALE GENOMIC DNA]</scope>
    <source>
        <strain evidence="3">LSR1</strain>
    </source>
</reference>
<dbReference type="Gene3D" id="3.30.420.10">
    <property type="entry name" value="Ribonuclease H-like superfamily/Ribonuclease H"/>
    <property type="match status" value="1"/>
</dbReference>
<evidence type="ECO:0000313" key="2">
    <source>
        <dbReference type="EnsemblMetazoa" id="XP_008187560.1"/>
    </source>
</evidence>
<proteinExistence type="predicted"/>
<accession>A0A8R2B9L6</accession>